<accession>A0AA46S7T7</accession>
<gene>
    <name evidence="1" type="ORF">LSO58_07100</name>
</gene>
<organism evidence="1 2">
    <name type="scientific">Acinetobacter ursingii</name>
    <dbReference type="NCBI Taxonomy" id="108980"/>
    <lineage>
        <taxon>Bacteria</taxon>
        <taxon>Pseudomonadati</taxon>
        <taxon>Pseudomonadota</taxon>
        <taxon>Gammaproteobacteria</taxon>
        <taxon>Moraxellales</taxon>
        <taxon>Moraxellaceae</taxon>
        <taxon>Acinetobacter</taxon>
    </lineage>
</organism>
<protein>
    <submittedName>
        <fullName evidence="1">Glutamate 5-kinase</fullName>
    </submittedName>
</protein>
<sequence length="122" mass="14010">MSLRDEIQADIAEAFNEDLADAIHTFTCERITKSNWDPKTETYLETKESYTGRGVLFGSYNQYEIQTLKVLATDKKATVLQNEVSMQPKIDDSWLTNQGTYRVVNIQQDPAGTIWKCQLRKV</sequence>
<dbReference type="RefSeq" id="WP_263503788.1">
    <property type="nucleotide sequence ID" value="NZ_CP089044.1"/>
</dbReference>
<dbReference type="AlphaFoldDB" id="A0AA46S7T7"/>
<dbReference type="Proteomes" id="UP001164081">
    <property type="component" value="Chromosome"/>
</dbReference>
<evidence type="ECO:0000313" key="2">
    <source>
        <dbReference type="Proteomes" id="UP001164081"/>
    </source>
</evidence>
<name>A0AA46S7T7_9GAMM</name>
<reference evidence="1" key="1">
    <citation type="journal article" date="2022" name="J Glob Antimicrob Resist">
        <title>Comparative analysis of IMP-4- and OXA-58-containing plasmids of three carbapenemase-producing Acinetobacter ursingii strains in the Netherlands.</title>
        <authorList>
            <person name="Hendrickx A.P.A."/>
            <person name="Schade R.P."/>
            <person name="Landman F."/>
            <person name="Bosch T."/>
            <person name="Schouls L.M."/>
            <person name="van Dijk K."/>
        </authorList>
    </citation>
    <scope>NUCLEOTIDE SEQUENCE</scope>
    <source>
        <strain evidence="1">RIVM_C010761</strain>
    </source>
</reference>
<dbReference type="EMBL" id="CP089044">
    <property type="protein sequence ID" value="UYF76634.1"/>
    <property type="molecule type" value="Genomic_DNA"/>
</dbReference>
<proteinExistence type="predicted"/>
<evidence type="ECO:0000313" key="1">
    <source>
        <dbReference type="EMBL" id="UYF76634.1"/>
    </source>
</evidence>